<dbReference type="OMA" id="WTPHTES"/>
<reference evidence="1 2" key="1">
    <citation type="journal article" date="2005" name="Nature">
        <title>Initial sequence of the chimpanzee genome and comparison with the human genome.</title>
        <authorList>
            <consortium name="Chimpanzee sequencing and analysis consortium"/>
        </authorList>
    </citation>
    <scope>NUCLEOTIDE SEQUENCE [LARGE SCALE GENOMIC DNA]</scope>
</reference>
<evidence type="ECO:0000313" key="1">
    <source>
        <dbReference type="Ensembl" id="ENSPTRP00000089567.1"/>
    </source>
</evidence>
<dbReference type="EMBL" id="AACZ04032626">
    <property type="status" value="NOT_ANNOTATED_CDS"/>
    <property type="molecule type" value="Genomic_DNA"/>
</dbReference>
<dbReference type="InParanoid" id="A0A2I3TK20"/>
<reference evidence="1" key="3">
    <citation type="submission" date="2025-09" db="UniProtKB">
        <authorList>
            <consortium name="Ensembl"/>
        </authorList>
    </citation>
    <scope>IDENTIFICATION</scope>
</reference>
<dbReference type="Proteomes" id="UP000002277">
    <property type="component" value="Chromosome 11"/>
</dbReference>
<dbReference type="Ensembl" id="ENSPTRT00000107679.1">
    <property type="protein sequence ID" value="ENSPTRP00000089567.1"/>
    <property type="gene ID" value="ENSPTRG00000044437.1"/>
</dbReference>
<dbReference type="AlphaFoldDB" id="A0A2I3TK20"/>
<accession>A0A2I3TK20</accession>
<sequence length="70" mass="7937">MVENKESCQKGFPADKLLKISTCGREMWGWSPHTESPLAQWLMPVIPTLREAEAGVLLEPRSLRAAWATW</sequence>
<reference evidence="1" key="2">
    <citation type="submission" date="2025-08" db="UniProtKB">
        <authorList>
            <consortium name="Ensembl"/>
        </authorList>
    </citation>
    <scope>IDENTIFICATION</scope>
</reference>
<organism evidence="1 2">
    <name type="scientific">Pan troglodytes</name>
    <name type="common">Chimpanzee</name>
    <dbReference type="NCBI Taxonomy" id="9598"/>
    <lineage>
        <taxon>Eukaryota</taxon>
        <taxon>Metazoa</taxon>
        <taxon>Chordata</taxon>
        <taxon>Craniata</taxon>
        <taxon>Vertebrata</taxon>
        <taxon>Euteleostomi</taxon>
        <taxon>Mammalia</taxon>
        <taxon>Eutheria</taxon>
        <taxon>Euarchontoglires</taxon>
        <taxon>Primates</taxon>
        <taxon>Haplorrhini</taxon>
        <taxon>Catarrhini</taxon>
        <taxon>Hominidae</taxon>
        <taxon>Pan</taxon>
    </lineage>
</organism>
<protein>
    <submittedName>
        <fullName evidence="1">Uncharacterized protein</fullName>
    </submittedName>
</protein>
<dbReference type="GeneTree" id="ENSGT00910000147383"/>
<evidence type="ECO:0000313" key="2">
    <source>
        <dbReference type="Proteomes" id="UP000002277"/>
    </source>
</evidence>
<name>A0A2I3TK20_PANTR</name>
<keyword evidence="2" id="KW-1185">Reference proteome</keyword>
<dbReference type="Bgee" id="ENSPTRG00000044437">
    <property type="expression patterns" value="Expressed in bone marrow and 15 other cell types or tissues"/>
</dbReference>
<proteinExistence type="predicted"/>